<proteinExistence type="predicted"/>
<dbReference type="Pfam" id="PF02896">
    <property type="entry name" value="PEP-utilizers_C"/>
    <property type="match status" value="1"/>
</dbReference>
<gene>
    <name evidence="2" type="ORF">MNBD_ALPHA01-1816</name>
</gene>
<dbReference type="Gene3D" id="3.20.20.60">
    <property type="entry name" value="Phosphoenolpyruvate-binding domains"/>
    <property type="match status" value="1"/>
</dbReference>
<dbReference type="EMBL" id="UOEJ01000226">
    <property type="protein sequence ID" value="VAW06080.1"/>
    <property type="molecule type" value="Genomic_DNA"/>
</dbReference>
<dbReference type="InterPro" id="IPR000121">
    <property type="entry name" value="PEP_util_C"/>
</dbReference>
<dbReference type="InterPro" id="IPR010121">
    <property type="entry name" value="Pyruvate_phosphate_dikinase"/>
</dbReference>
<evidence type="ECO:0000259" key="1">
    <source>
        <dbReference type="Pfam" id="PF02896"/>
    </source>
</evidence>
<keyword evidence="2" id="KW-0808">Transferase</keyword>
<protein>
    <submittedName>
        <fullName evidence="2">Pyruvate,phosphate dikinase</fullName>
        <ecNumber evidence="2">2.7.9.1</ecNumber>
    </submittedName>
</protein>
<dbReference type="InterPro" id="IPR015813">
    <property type="entry name" value="Pyrv/PenolPyrv_kinase-like_dom"/>
</dbReference>
<dbReference type="PANTHER" id="PTHR22931">
    <property type="entry name" value="PHOSPHOENOLPYRUVATE DIKINASE-RELATED"/>
    <property type="match status" value="1"/>
</dbReference>
<dbReference type="EC" id="2.7.9.1" evidence="2"/>
<dbReference type="SUPFAM" id="SSF51621">
    <property type="entry name" value="Phosphoenolpyruvate/pyruvate domain"/>
    <property type="match status" value="1"/>
</dbReference>
<feature type="non-terminal residue" evidence="2">
    <location>
        <position position="1"/>
    </location>
</feature>
<dbReference type="PANTHER" id="PTHR22931:SF9">
    <property type="entry name" value="PYRUVATE, PHOSPHATE DIKINASE 1, CHLOROPLASTIC"/>
    <property type="match status" value="1"/>
</dbReference>
<accession>A0A3B0SNQ8</accession>
<organism evidence="2">
    <name type="scientific">hydrothermal vent metagenome</name>
    <dbReference type="NCBI Taxonomy" id="652676"/>
    <lineage>
        <taxon>unclassified sequences</taxon>
        <taxon>metagenomes</taxon>
        <taxon>ecological metagenomes</taxon>
    </lineage>
</organism>
<keyword evidence="2" id="KW-0418">Kinase</keyword>
<feature type="domain" description="PEP-utilising enzyme C-terminal" evidence="1">
    <location>
        <begin position="3"/>
        <end position="69"/>
    </location>
</feature>
<evidence type="ECO:0000313" key="2">
    <source>
        <dbReference type="EMBL" id="VAW06080.1"/>
    </source>
</evidence>
<name>A0A3B0SNQ8_9ZZZZ</name>
<keyword evidence="2" id="KW-0670">Pyruvate</keyword>
<dbReference type="GO" id="GO:0050242">
    <property type="term" value="F:pyruvate, phosphate dikinase activity"/>
    <property type="evidence" value="ECO:0007669"/>
    <property type="project" value="UniProtKB-EC"/>
</dbReference>
<reference evidence="2" key="1">
    <citation type="submission" date="2018-06" db="EMBL/GenBank/DDBJ databases">
        <authorList>
            <person name="Zhirakovskaya E."/>
        </authorList>
    </citation>
    <scope>NUCLEOTIDE SEQUENCE</scope>
</reference>
<sequence>TLDRQGVGELIEIAVERGRKTRPDIKLGICGEHGGDPASVEFCHGLGLDYVSCSPYRVPIARLAAAQAKLKESLAPHRQS</sequence>
<dbReference type="InterPro" id="IPR040442">
    <property type="entry name" value="Pyrv_kinase-like_dom_sf"/>
</dbReference>
<dbReference type="GO" id="GO:0016301">
    <property type="term" value="F:kinase activity"/>
    <property type="evidence" value="ECO:0007669"/>
    <property type="project" value="UniProtKB-KW"/>
</dbReference>
<dbReference type="AlphaFoldDB" id="A0A3B0SNQ8"/>